<dbReference type="EMBL" id="CAJNOQ010013077">
    <property type="protein sequence ID" value="CAF1314008.1"/>
    <property type="molecule type" value="Genomic_DNA"/>
</dbReference>
<proteinExistence type="predicted"/>
<organism evidence="1 3">
    <name type="scientific">Didymodactylos carnosus</name>
    <dbReference type="NCBI Taxonomy" id="1234261"/>
    <lineage>
        <taxon>Eukaryota</taxon>
        <taxon>Metazoa</taxon>
        <taxon>Spiralia</taxon>
        <taxon>Gnathifera</taxon>
        <taxon>Rotifera</taxon>
        <taxon>Eurotatoria</taxon>
        <taxon>Bdelloidea</taxon>
        <taxon>Philodinida</taxon>
        <taxon>Philodinidae</taxon>
        <taxon>Didymodactylos</taxon>
    </lineage>
</organism>
<accession>A0A815ESU4</accession>
<dbReference type="AlphaFoldDB" id="A0A815ESU4"/>
<sequence length="117" mass="13769">MNKSSHAKEKRLNYIEDNVYKCKRHSYQYNLDIEEKIDENMSQTIVDLCATVDIQLHRSDIELSHPLGSIKIKKHLQNSQNRTESKPLARVVIAMVHRQEVRKKLLIVRKALHQKLV</sequence>
<dbReference type="Proteomes" id="UP000681722">
    <property type="component" value="Unassembled WGS sequence"/>
</dbReference>
<keyword evidence="3" id="KW-1185">Reference proteome</keyword>
<evidence type="ECO:0000313" key="3">
    <source>
        <dbReference type="Proteomes" id="UP000663829"/>
    </source>
</evidence>
<dbReference type="EMBL" id="CAJOBC010044067">
    <property type="protein sequence ID" value="CAF4154190.1"/>
    <property type="molecule type" value="Genomic_DNA"/>
</dbReference>
<gene>
    <name evidence="1" type="ORF">GPM918_LOCUS29137</name>
    <name evidence="2" type="ORF">SRO942_LOCUS29697</name>
</gene>
<comment type="caution">
    <text evidence="1">The sequence shown here is derived from an EMBL/GenBank/DDBJ whole genome shotgun (WGS) entry which is preliminary data.</text>
</comment>
<dbReference type="Proteomes" id="UP000663829">
    <property type="component" value="Unassembled WGS sequence"/>
</dbReference>
<evidence type="ECO:0000313" key="1">
    <source>
        <dbReference type="EMBL" id="CAF1314008.1"/>
    </source>
</evidence>
<dbReference type="OrthoDB" id="10066957at2759"/>
<evidence type="ECO:0000313" key="2">
    <source>
        <dbReference type="EMBL" id="CAF4154190.1"/>
    </source>
</evidence>
<name>A0A815ESU4_9BILA</name>
<protein>
    <submittedName>
        <fullName evidence="1">Uncharacterized protein</fullName>
    </submittedName>
</protein>
<reference evidence="1" key="1">
    <citation type="submission" date="2021-02" db="EMBL/GenBank/DDBJ databases">
        <authorList>
            <person name="Nowell W R."/>
        </authorList>
    </citation>
    <scope>NUCLEOTIDE SEQUENCE</scope>
</reference>